<dbReference type="EMBL" id="BSXW01000361">
    <property type="protein sequence ID" value="GMF19997.1"/>
    <property type="molecule type" value="Genomic_DNA"/>
</dbReference>
<dbReference type="Proteomes" id="UP001165083">
    <property type="component" value="Unassembled WGS sequence"/>
</dbReference>
<comment type="catalytic activity">
    <reaction evidence="8">
        <text>L-lysyl-[protein] + acetyl-CoA = N(6)-acetyl-L-lysyl-[protein] + CoA + H(+)</text>
        <dbReference type="Rhea" id="RHEA:45948"/>
        <dbReference type="Rhea" id="RHEA-COMP:9752"/>
        <dbReference type="Rhea" id="RHEA-COMP:10731"/>
        <dbReference type="ChEBI" id="CHEBI:15378"/>
        <dbReference type="ChEBI" id="CHEBI:29969"/>
        <dbReference type="ChEBI" id="CHEBI:57287"/>
        <dbReference type="ChEBI" id="CHEBI:57288"/>
        <dbReference type="ChEBI" id="CHEBI:61930"/>
        <dbReference type="EC" id="2.3.1.48"/>
    </reaction>
</comment>
<reference evidence="10" key="1">
    <citation type="submission" date="2023-04" db="EMBL/GenBank/DDBJ databases">
        <title>Phytophthora lilii NBRC 32176.</title>
        <authorList>
            <person name="Ichikawa N."/>
            <person name="Sato H."/>
            <person name="Tonouchi N."/>
        </authorList>
    </citation>
    <scope>NUCLEOTIDE SEQUENCE</scope>
    <source>
        <strain evidence="10">NBRC 32176</strain>
    </source>
</reference>
<accession>A0A9W6TUA9</accession>
<keyword evidence="6" id="KW-0804">Transcription</keyword>
<dbReference type="PANTHER" id="PTHR13808:SF1">
    <property type="entry name" value="HISTONE ACETYLTRANSFERASE"/>
    <property type="match status" value="1"/>
</dbReference>
<name>A0A9W6TUA9_9STRA</name>
<organism evidence="10 11">
    <name type="scientific">Phytophthora lilii</name>
    <dbReference type="NCBI Taxonomy" id="2077276"/>
    <lineage>
        <taxon>Eukaryota</taxon>
        <taxon>Sar</taxon>
        <taxon>Stramenopiles</taxon>
        <taxon>Oomycota</taxon>
        <taxon>Peronosporomycetes</taxon>
        <taxon>Peronosporales</taxon>
        <taxon>Peronosporaceae</taxon>
        <taxon>Phytophthora</taxon>
    </lineage>
</organism>
<dbReference type="GO" id="GO:0031490">
    <property type="term" value="F:chromatin DNA binding"/>
    <property type="evidence" value="ECO:0007669"/>
    <property type="project" value="TreeGrafter"/>
</dbReference>
<dbReference type="AlphaFoldDB" id="A0A9W6TUA9"/>
<feature type="domain" description="CBP/p300-type HAT" evidence="9">
    <location>
        <begin position="1"/>
        <end position="205"/>
    </location>
</feature>
<evidence type="ECO:0000256" key="6">
    <source>
        <dbReference type="ARBA" id="ARBA00023163"/>
    </source>
</evidence>
<comment type="caution">
    <text evidence="10">The sequence shown here is derived from an EMBL/GenBank/DDBJ whole genome shotgun (WGS) entry which is preliminary data.</text>
</comment>
<dbReference type="GO" id="GO:0004402">
    <property type="term" value="F:histone acetyltransferase activity"/>
    <property type="evidence" value="ECO:0007669"/>
    <property type="project" value="InterPro"/>
</dbReference>
<dbReference type="GO" id="GO:0005634">
    <property type="term" value="C:nucleus"/>
    <property type="evidence" value="ECO:0007669"/>
    <property type="project" value="UniProtKB-SubCell"/>
</dbReference>
<keyword evidence="11" id="KW-1185">Reference proteome</keyword>
<evidence type="ECO:0000256" key="2">
    <source>
        <dbReference type="ARBA" id="ARBA00013184"/>
    </source>
</evidence>
<comment type="subcellular location">
    <subcellularLocation>
        <location evidence="1">Nucleus</location>
    </subcellularLocation>
</comment>
<dbReference type="PANTHER" id="PTHR13808">
    <property type="entry name" value="CBP/P300-RELATED"/>
    <property type="match status" value="1"/>
</dbReference>
<dbReference type="PROSITE" id="PS51727">
    <property type="entry name" value="CBP_P300_HAT"/>
    <property type="match status" value="1"/>
</dbReference>
<evidence type="ECO:0000256" key="8">
    <source>
        <dbReference type="ARBA" id="ARBA00048017"/>
    </source>
</evidence>
<sequence>MAKKAKQLGVVFACDDLYAREFELLEDTIDTQLPPYFDGDYWPSEAERVAATPPKRGRKEANTASACSAKFRKRVSESVKSARESLFVIALQPTCAACKQLIVNAAYWRATNVEAVDTYYCSKCEGAAANTVTAAGQKATLTEVSPPSFADACSEIEETEMSCPFLDYRPNMLKNCEEHHYQFDSFRRAKYSTMMLVYQISSTQRSAQ</sequence>
<dbReference type="GO" id="GO:0005667">
    <property type="term" value="C:transcription regulator complex"/>
    <property type="evidence" value="ECO:0007669"/>
    <property type="project" value="TreeGrafter"/>
</dbReference>
<evidence type="ECO:0000256" key="7">
    <source>
        <dbReference type="ARBA" id="ARBA00023242"/>
    </source>
</evidence>
<dbReference type="InterPro" id="IPR031162">
    <property type="entry name" value="CBP_P300_HAT"/>
</dbReference>
<evidence type="ECO:0000256" key="4">
    <source>
        <dbReference type="ARBA" id="ARBA00022853"/>
    </source>
</evidence>
<dbReference type="GO" id="GO:0003713">
    <property type="term" value="F:transcription coactivator activity"/>
    <property type="evidence" value="ECO:0007669"/>
    <property type="project" value="TreeGrafter"/>
</dbReference>
<proteinExistence type="predicted"/>
<keyword evidence="3" id="KW-0808">Transferase</keyword>
<dbReference type="EC" id="2.3.1.48" evidence="2"/>
<evidence type="ECO:0000313" key="10">
    <source>
        <dbReference type="EMBL" id="GMF19997.1"/>
    </source>
</evidence>
<evidence type="ECO:0000259" key="9">
    <source>
        <dbReference type="PROSITE" id="PS51727"/>
    </source>
</evidence>
<dbReference type="OrthoDB" id="899at2759"/>
<keyword evidence="4" id="KW-0156">Chromatin regulator</keyword>
<dbReference type="InterPro" id="IPR013178">
    <property type="entry name" value="Histone_AcTrfase_Rtt109/CBP"/>
</dbReference>
<evidence type="ECO:0000313" key="11">
    <source>
        <dbReference type="Proteomes" id="UP001165083"/>
    </source>
</evidence>
<protein>
    <recommendedName>
        <fullName evidence="2">histone acetyltransferase</fullName>
        <ecNumber evidence="2">2.3.1.48</ecNumber>
    </recommendedName>
</protein>
<keyword evidence="7" id="KW-0539">Nucleus</keyword>
<gene>
    <name evidence="10" type="ORF">Plil01_000771400</name>
</gene>
<evidence type="ECO:0000256" key="5">
    <source>
        <dbReference type="ARBA" id="ARBA00023015"/>
    </source>
</evidence>
<evidence type="ECO:0000256" key="3">
    <source>
        <dbReference type="ARBA" id="ARBA00022679"/>
    </source>
</evidence>
<dbReference type="GO" id="GO:0045944">
    <property type="term" value="P:positive regulation of transcription by RNA polymerase II"/>
    <property type="evidence" value="ECO:0007669"/>
    <property type="project" value="TreeGrafter"/>
</dbReference>
<evidence type="ECO:0000256" key="1">
    <source>
        <dbReference type="ARBA" id="ARBA00004123"/>
    </source>
</evidence>
<dbReference type="GO" id="GO:0000123">
    <property type="term" value="C:histone acetyltransferase complex"/>
    <property type="evidence" value="ECO:0007669"/>
    <property type="project" value="TreeGrafter"/>
</dbReference>
<keyword evidence="5" id="KW-0805">Transcription regulation</keyword>